<gene>
    <name evidence="1" type="ORF">H5410_046525</name>
</gene>
<proteinExistence type="predicted"/>
<dbReference type="Proteomes" id="UP000824120">
    <property type="component" value="Chromosome 9"/>
</dbReference>
<protein>
    <submittedName>
        <fullName evidence="1">Uncharacterized protein</fullName>
    </submittedName>
</protein>
<reference evidence="1 2" key="1">
    <citation type="submission" date="2020-09" db="EMBL/GenBank/DDBJ databases">
        <title>De no assembly of potato wild relative species, Solanum commersonii.</title>
        <authorList>
            <person name="Cho K."/>
        </authorList>
    </citation>
    <scope>NUCLEOTIDE SEQUENCE [LARGE SCALE GENOMIC DNA]</scope>
    <source>
        <strain evidence="1">LZ3.2</strain>
        <tissue evidence="1">Leaf</tissue>
    </source>
</reference>
<evidence type="ECO:0000313" key="2">
    <source>
        <dbReference type="Proteomes" id="UP000824120"/>
    </source>
</evidence>
<evidence type="ECO:0000313" key="1">
    <source>
        <dbReference type="EMBL" id="KAG5586091.1"/>
    </source>
</evidence>
<keyword evidence="2" id="KW-1185">Reference proteome</keyword>
<dbReference type="OrthoDB" id="1305760at2759"/>
<dbReference type="EMBL" id="JACXVP010000009">
    <property type="protein sequence ID" value="KAG5586091.1"/>
    <property type="molecule type" value="Genomic_DNA"/>
</dbReference>
<sequence>MVSIDERLGVEALVAVIMNFDKEGISEYDELVVALDEVDFPRRQQKKMDLDLKNRDTSPAKPSIDEPLKLELKALLSYLWYVFLGQNSTLHVLILLI</sequence>
<comment type="caution">
    <text evidence="1">The sequence shown here is derived from an EMBL/GenBank/DDBJ whole genome shotgun (WGS) entry which is preliminary data.</text>
</comment>
<accession>A0A9J5XCG8</accession>
<organism evidence="1 2">
    <name type="scientific">Solanum commersonii</name>
    <name type="common">Commerson's wild potato</name>
    <name type="synonym">Commerson's nightshade</name>
    <dbReference type="NCBI Taxonomy" id="4109"/>
    <lineage>
        <taxon>Eukaryota</taxon>
        <taxon>Viridiplantae</taxon>
        <taxon>Streptophyta</taxon>
        <taxon>Embryophyta</taxon>
        <taxon>Tracheophyta</taxon>
        <taxon>Spermatophyta</taxon>
        <taxon>Magnoliopsida</taxon>
        <taxon>eudicotyledons</taxon>
        <taxon>Gunneridae</taxon>
        <taxon>Pentapetalae</taxon>
        <taxon>asterids</taxon>
        <taxon>lamiids</taxon>
        <taxon>Solanales</taxon>
        <taxon>Solanaceae</taxon>
        <taxon>Solanoideae</taxon>
        <taxon>Solaneae</taxon>
        <taxon>Solanum</taxon>
    </lineage>
</organism>
<name>A0A9J5XCG8_SOLCO</name>
<dbReference type="AlphaFoldDB" id="A0A9J5XCG8"/>